<gene>
    <name evidence="2" type="ORF">Dxin01_00835</name>
</gene>
<keyword evidence="1" id="KW-0472">Membrane</keyword>
<accession>A0ABP9V760</accession>
<evidence type="ECO:0000256" key="1">
    <source>
        <dbReference type="SAM" id="Phobius"/>
    </source>
</evidence>
<dbReference type="Proteomes" id="UP001458946">
    <property type="component" value="Unassembled WGS sequence"/>
</dbReference>
<evidence type="ECO:0000313" key="3">
    <source>
        <dbReference type="Proteomes" id="UP001458946"/>
    </source>
</evidence>
<feature type="transmembrane region" description="Helical" evidence="1">
    <location>
        <begin position="32"/>
        <end position="50"/>
    </location>
</feature>
<evidence type="ECO:0000313" key="2">
    <source>
        <dbReference type="EMBL" id="GAA5501104.1"/>
    </source>
</evidence>
<proteinExistence type="predicted"/>
<comment type="caution">
    <text evidence="2">The sequence shown here is derived from an EMBL/GenBank/DDBJ whole genome shotgun (WGS) entry which is preliminary data.</text>
</comment>
<reference evidence="2 3" key="1">
    <citation type="submission" date="2024-02" db="EMBL/GenBank/DDBJ databases">
        <title>Deinococcus xinjiangensis NBRC 107630.</title>
        <authorList>
            <person name="Ichikawa N."/>
            <person name="Katano-Makiyama Y."/>
            <person name="Hidaka K."/>
        </authorList>
    </citation>
    <scope>NUCLEOTIDE SEQUENCE [LARGE SCALE GENOMIC DNA]</scope>
    <source>
        <strain evidence="2 3">NBRC 107630</strain>
    </source>
</reference>
<keyword evidence="3" id="KW-1185">Reference proteome</keyword>
<sequence length="132" mass="13904">MLRPLPIFTVLVACCASLQSLALVLRGHLPLMALALLIGVGLARLLVWALPRREQRQGAASLLFLAASLVGLAPSPSVAQNPIDVLVLLVAVAALILLLEGPGPELSRRAAQMIRTAQGFRLTRPVMGESGD</sequence>
<keyword evidence="1" id="KW-0812">Transmembrane</keyword>
<name>A0ABP9V760_9DEIO</name>
<feature type="transmembrane region" description="Helical" evidence="1">
    <location>
        <begin position="85"/>
        <end position="103"/>
    </location>
</feature>
<organism evidence="2 3">
    <name type="scientific">Deinococcus xinjiangensis</name>
    <dbReference type="NCBI Taxonomy" id="457454"/>
    <lineage>
        <taxon>Bacteria</taxon>
        <taxon>Thermotogati</taxon>
        <taxon>Deinococcota</taxon>
        <taxon>Deinococci</taxon>
        <taxon>Deinococcales</taxon>
        <taxon>Deinococcaceae</taxon>
        <taxon>Deinococcus</taxon>
    </lineage>
</organism>
<protein>
    <submittedName>
        <fullName evidence="2">Uncharacterized protein</fullName>
    </submittedName>
</protein>
<keyword evidence="1" id="KW-1133">Transmembrane helix</keyword>
<dbReference type="EMBL" id="BAABRN010000006">
    <property type="protein sequence ID" value="GAA5501104.1"/>
    <property type="molecule type" value="Genomic_DNA"/>
</dbReference>
<dbReference type="RefSeq" id="WP_353541078.1">
    <property type="nucleotide sequence ID" value="NZ_BAABRN010000006.1"/>
</dbReference>
<feature type="transmembrane region" description="Helical" evidence="1">
    <location>
        <begin position="62"/>
        <end position="79"/>
    </location>
</feature>